<dbReference type="InterPro" id="IPR036514">
    <property type="entry name" value="SGNH_hydro_sf"/>
</dbReference>
<feature type="transmembrane region" description="Helical" evidence="2">
    <location>
        <begin position="60"/>
        <end position="79"/>
    </location>
</feature>
<keyword evidence="2" id="KW-0472">Membrane</keyword>
<evidence type="ECO:0000313" key="4">
    <source>
        <dbReference type="Proteomes" id="UP000005408"/>
    </source>
</evidence>
<sequence length="318" mass="35128">MPRGKPARKRPAASASAERQPAQSMHQLNDATDAVCTPSLDSASVNGPGSSIQGSTAVGLIHQLCVWGLLIINLLLGIFQVTDPHHRTEARFLLQDQLNRTEPDSLMYPELQGLGFSPINVQVLAAYLQNSDYDKRSAEFLIRGFVEGFKINYTGPRVATKCSNLKVSELVLDSKKGSSSHAMDVSSIQFFQDNSAVKIYVAHSKTDQLGRGVVLILPAVEEVVKVWIVGSSIIWQAFSHARLNGGSNLDFSPMEANIWWQGKGGMRWRHLLPKIRQMLRYEDPPHFLVLHCGGNDIGQIKSSELREKMEQSLDALSP</sequence>
<proteinExistence type="predicted"/>
<organism evidence="3 4">
    <name type="scientific">Magallana gigas</name>
    <name type="common">Pacific oyster</name>
    <name type="synonym">Crassostrea gigas</name>
    <dbReference type="NCBI Taxonomy" id="29159"/>
    <lineage>
        <taxon>Eukaryota</taxon>
        <taxon>Metazoa</taxon>
        <taxon>Spiralia</taxon>
        <taxon>Lophotrochozoa</taxon>
        <taxon>Mollusca</taxon>
        <taxon>Bivalvia</taxon>
        <taxon>Autobranchia</taxon>
        <taxon>Pteriomorphia</taxon>
        <taxon>Ostreida</taxon>
        <taxon>Ostreoidea</taxon>
        <taxon>Ostreidae</taxon>
        <taxon>Magallana</taxon>
    </lineage>
</organism>
<evidence type="ECO:0000256" key="1">
    <source>
        <dbReference type="SAM" id="MobiDB-lite"/>
    </source>
</evidence>
<name>A0A8W8JI55_MAGGI</name>
<keyword evidence="2" id="KW-1133">Transmembrane helix</keyword>
<reference evidence="3" key="1">
    <citation type="submission" date="2022-08" db="UniProtKB">
        <authorList>
            <consortium name="EnsemblMetazoa"/>
        </authorList>
    </citation>
    <scope>IDENTIFICATION</scope>
    <source>
        <strain evidence="3">05x7-T-G4-1.051#20</strain>
    </source>
</reference>
<evidence type="ECO:0000256" key="2">
    <source>
        <dbReference type="SAM" id="Phobius"/>
    </source>
</evidence>
<feature type="compositionally biased region" description="Basic residues" evidence="1">
    <location>
        <begin position="1"/>
        <end position="11"/>
    </location>
</feature>
<keyword evidence="4" id="KW-1185">Reference proteome</keyword>
<evidence type="ECO:0000313" key="3">
    <source>
        <dbReference type="EnsemblMetazoa" id="G18715.2:cds"/>
    </source>
</evidence>
<dbReference type="SUPFAM" id="SSF52266">
    <property type="entry name" value="SGNH hydrolase"/>
    <property type="match status" value="1"/>
</dbReference>
<dbReference type="EnsemblMetazoa" id="G18715.2">
    <property type="protein sequence ID" value="G18715.2:cds"/>
    <property type="gene ID" value="G18715"/>
</dbReference>
<keyword evidence="2" id="KW-0812">Transmembrane</keyword>
<dbReference type="Proteomes" id="UP000005408">
    <property type="component" value="Unassembled WGS sequence"/>
</dbReference>
<feature type="region of interest" description="Disordered" evidence="1">
    <location>
        <begin position="1"/>
        <end position="26"/>
    </location>
</feature>
<dbReference type="AlphaFoldDB" id="A0A8W8JI55"/>
<protein>
    <submittedName>
        <fullName evidence="3">Uncharacterized protein</fullName>
    </submittedName>
</protein>
<accession>A0A8W8JI55</accession>
<dbReference type="Gene3D" id="3.40.50.1110">
    <property type="entry name" value="SGNH hydrolase"/>
    <property type="match status" value="1"/>
</dbReference>